<dbReference type="AlphaFoldDB" id="A0AAP0NSN9"/>
<evidence type="ECO:0000259" key="1">
    <source>
        <dbReference type="PROSITE" id="PS51382"/>
    </source>
</evidence>
<dbReference type="GO" id="GO:0000822">
    <property type="term" value="F:inositol hexakisphosphate binding"/>
    <property type="evidence" value="ECO:0007669"/>
    <property type="project" value="TreeGrafter"/>
</dbReference>
<sequence length="122" mass="14338">MMSTDEGGENELVFFRRLDDEFNKVNEFYRKKVEEVMQEAELLNKQMETLVAFRIKVENPRRSDWALETTRLASDVAASDATVAYLELANLLELKFQPDQYLMIHMAMFIDRIRKLELITIG</sequence>
<dbReference type="PANTHER" id="PTHR10783:SF4">
    <property type="entry name" value="PHOSPHATE TRANSPORTER PHO1 HOMOLOG 3"/>
    <property type="match status" value="1"/>
</dbReference>
<dbReference type="GO" id="GO:0005802">
    <property type="term" value="C:trans-Golgi network"/>
    <property type="evidence" value="ECO:0007669"/>
    <property type="project" value="TreeGrafter"/>
</dbReference>
<dbReference type="GO" id="GO:0006817">
    <property type="term" value="P:phosphate ion transport"/>
    <property type="evidence" value="ECO:0007669"/>
    <property type="project" value="TreeGrafter"/>
</dbReference>
<dbReference type="Proteomes" id="UP001417504">
    <property type="component" value="Unassembled WGS sequence"/>
</dbReference>
<dbReference type="Pfam" id="PF03105">
    <property type="entry name" value="SPX"/>
    <property type="match status" value="1"/>
</dbReference>
<evidence type="ECO:0000313" key="2">
    <source>
        <dbReference type="EMBL" id="KAK9116664.1"/>
    </source>
</evidence>
<dbReference type="EMBL" id="JBBNAE010000006">
    <property type="protein sequence ID" value="KAK9116664.1"/>
    <property type="molecule type" value="Genomic_DNA"/>
</dbReference>
<proteinExistence type="predicted"/>
<dbReference type="GO" id="GO:0005886">
    <property type="term" value="C:plasma membrane"/>
    <property type="evidence" value="ECO:0007669"/>
    <property type="project" value="TreeGrafter"/>
</dbReference>
<protein>
    <recommendedName>
        <fullName evidence="1">SPX domain-containing protein</fullName>
    </recommendedName>
</protein>
<evidence type="ECO:0000313" key="3">
    <source>
        <dbReference type="Proteomes" id="UP001417504"/>
    </source>
</evidence>
<dbReference type="GO" id="GO:0016036">
    <property type="term" value="P:cellular response to phosphate starvation"/>
    <property type="evidence" value="ECO:0007669"/>
    <property type="project" value="TreeGrafter"/>
</dbReference>
<accession>A0AAP0NSN9</accession>
<reference evidence="2 3" key="1">
    <citation type="submission" date="2024-01" db="EMBL/GenBank/DDBJ databases">
        <title>Genome assemblies of Stephania.</title>
        <authorList>
            <person name="Yang L."/>
        </authorList>
    </citation>
    <scope>NUCLEOTIDE SEQUENCE [LARGE SCALE GENOMIC DNA]</scope>
    <source>
        <strain evidence="2">QJT</strain>
        <tissue evidence="2">Leaf</tissue>
    </source>
</reference>
<dbReference type="InterPro" id="IPR004331">
    <property type="entry name" value="SPX_dom"/>
</dbReference>
<dbReference type="PROSITE" id="PS51382">
    <property type="entry name" value="SPX"/>
    <property type="match status" value="1"/>
</dbReference>
<keyword evidence="3" id="KW-1185">Reference proteome</keyword>
<comment type="caution">
    <text evidence="2">The sequence shown here is derived from an EMBL/GenBank/DDBJ whole genome shotgun (WGS) entry which is preliminary data.</text>
</comment>
<dbReference type="PANTHER" id="PTHR10783">
    <property type="entry name" value="XENOTROPIC AND POLYTROPIC RETROVIRUS RECEPTOR 1-RELATED"/>
    <property type="match status" value="1"/>
</dbReference>
<feature type="domain" description="SPX" evidence="1">
    <location>
        <begin position="1"/>
        <end position="122"/>
    </location>
</feature>
<gene>
    <name evidence="2" type="ORF">Sjap_015611</name>
</gene>
<organism evidence="2 3">
    <name type="scientific">Stephania japonica</name>
    <dbReference type="NCBI Taxonomy" id="461633"/>
    <lineage>
        <taxon>Eukaryota</taxon>
        <taxon>Viridiplantae</taxon>
        <taxon>Streptophyta</taxon>
        <taxon>Embryophyta</taxon>
        <taxon>Tracheophyta</taxon>
        <taxon>Spermatophyta</taxon>
        <taxon>Magnoliopsida</taxon>
        <taxon>Ranunculales</taxon>
        <taxon>Menispermaceae</taxon>
        <taxon>Menispermoideae</taxon>
        <taxon>Cissampelideae</taxon>
        <taxon>Stephania</taxon>
    </lineage>
</organism>
<name>A0AAP0NSN9_9MAGN</name>